<accession>A0A9D1KHX3</accession>
<proteinExistence type="predicted"/>
<sequence length="231" mass="26898">MAIFKQDMVEILMNAGCLHRLDSPSLFVTCNGGELGLMWKDAEATIEQFYDFFHIFNADVVYDSDHQREACFFVMADYLTYIPYGSCGYAAFKQMLKEVNPELSVGKFRYEWFKKCVGKPLLELNTGQLEYIQYFFENYEQNSVNYKIPADLAKLVCRFHHECEANFGHYNFINQMDIGNMTDEFSENLVTRHQQSASLDVDLFLRQVPSYDNLGKEELDFIRKFIGLSEG</sequence>
<protein>
    <submittedName>
        <fullName evidence="1">Uncharacterized protein</fullName>
    </submittedName>
</protein>
<comment type="caution">
    <text evidence="1">The sequence shown here is derived from an EMBL/GenBank/DDBJ whole genome shotgun (WGS) entry which is preliminary data.</text>
</comment>
<reference evidence="1" key="2">
    <citation type="journal article" date="2021" name="PeerJ">
        <title>Extensive microbial diversity within the chicken gut microbiome revealed by metagenomics and culture.</title>
        <authorList>
            <person name="Gilroy R."/>
            <person name="Ravi A."/>
            <person name="Getino M."/>
            <person name="Pursley I."/>
            <person name="Horton D.L."/>
            <person name="Alikhan N.F."/>
            <person name="Baker D."/>
            <person name="Gharbi K."/>
            <person name="Hall N."/>
            <person name="Watson M."/>
            <person name="Adriaenssens E.M."/>
            <person name="Foster-Nyarko E."/>
            <person name="Jarju S."/>
            <person name="Secka A."/>
            <person name="Antonio M."/>
            <person name="Oren A."/>
            <person name="Chaudhuri R.R."/>
            <person name="La Ragione R."/>
            <person name="Hildebrand F."/>
            <person name="Pallen M.J."/>
        </authorList>
    </citation>
    <scope>NUCLEOTIDE SEQUENCE</scope>
    <source>
        <strain evidence="1">ChiW17-6978</strain>
    </source>
</reference>
<evidence type="ECO:0000313" key="2">
    <source>
        <dbReference type="Proteomes" id="UP000886758"/>
    </source>
</evidence>
<dbReference type="EMBL" id="DVLF01000054">
    <property type="protein sequence ID" value="HIT49715.1"/>
    <property type="molecule type" value="Genomic_DNA"/>
</dbReference>
<reference evidence="1" key="1">
    <citation type="submission" date="2020-10" db="EMBL/GenBank/DDBJ databases">
        <authorList>
            <person name="Gilroy R."/>
        </authorList>
    </citation>
    <scope>NUCLEOTIDE SEQUENCE</scope>
    <source>
        <strain evidence="1">ChiW17-6978</strain>
    </source>
</reference>
<dbReference type="AlphaFoldDB" id="A0A9D1KHX3"/>
<evidence type="ECO:0000313" key="1">
    <source>
        <dbReference type="EMBL" id="HIT49715.1"/>
    </source>
</evidence>
<gene>
    <name evidence="1" type="ORF">IAD46_01680</name>
</gene>
<name>A0A9D1KHX3_9MOLU</name>
<organism evidence="1 2">
    <name type="scientific">Candidatus Pelethenecus faecipullorum</name>
    <dbReference type="NCBI Taxonomy" id="2840900"/>
    <lineage>
        <taxon>Bacteria</taxon>
        <taxon>Bacillati</taxon>
        <taxon>Mycoplasmatota</taxon>
        <taxon>Mollicutes</taxon>
        <taxon>Candidatus Pelethenecus</taxon>
    </lineage>
</organism>
<dbReference type="Proteomes" id="UP000886758">
    <property type="component" value="Unassembled WGS sequence"/>
</dbReference>